<proteinExistence type="predicted"/>
<keyword evidence="3" id="KW-1185">Reference proteome</keyword>
<dbReference type="RefSeq" id="WP_344555619.1">
    <property type="nucleotide sequence ID" value="NZ_BAAATG010000003.1"/>
</dbReference>
<keyword evidence="2" id="KW-0378">Hydrolase</keyword>
<dbReference type="Pfam" id="PF04471">
    <property type="entry name" value="Mrr_cat"/>
    <property type="match status" value="1"/>
</dbReference>
<evidence type="ECO:0000259" key="1">
    <source>
        <dbReference type="Pfam" id="PF04471"/>
    </source>
</evidence>
<reference evidence="3" key="1">
    <citation type="journal article" date="2019" name="Int. J. Syst. Evol. Microbiol.">
        <title>The Global Catalogue of Microorganisms (GCM) 10K type strain sequencing project: providing services to taxonomists for standard genome sequencing and annotation.</title>
        <authorList>
            <consortium name="The Broad Institute Genomics Platform"/>
            <consortium name="The Broad Institute Genome Sequencing Center for Infectious Disease"/>
            <person name="Wu L."/>
            <person name="Ma J."/>
        </authorList>
    </citation>
    <scope>NUCLEOTIDE SEQUENCE [LARGE SCALE GENOMIC DNA]</scope>
    <source>
        <strain evidence="3">CGMCC 4.7131</strain>
    </source>
</reference>
<sequence length="244" mass="27460">MADEEQYRDLTLSIMLEVAQMDTFPSLKRHADAAVLVPAAEEAVAALRTWTDKHQGLVEEQEAIAAELAERRAEIEATQGFAGKLAALKDQFLELRQMENRQRAGLLFEPFLNQLFNLFDLDARLSYELASEQIDGALVFDTDDYIVEAKWRKGAVEVEDLDKFDAKVRRKGKNALGLFLSVNGFTAGALREYDKRTSFLAMDGGDLFCVLEGRITLDELLGRKKRYANQTGNCYFSAYQALAE</sequence>
<feature type="domain" description="Restriction endonuclease type IV Mrr" evidence="1">
    <location>
        <begin position="108"/>
        <end position="207"/>
    </location>
</feature>
<dbReference type="GO" id="GO:0004519">
    <property type="term" value="F:endonuclease activity"/>
    <property type="evidence" value="ECO:0007669"/>
    <property type="project" value="UniProtKB-KW"/>
</dbReference>
<dbReference type="SUPFAM" id="SSF52980">
    <property type="entry name" value="Restriction endonuclease-like"/>
    <property type="match status" value="1"/>
</dbReference>
<protein>
    <submittedName>
        <fullName evidence="2">Restriction endonuclease</fullName>
        <ecNumber evidence="2">3.1.21.-</ecNumber>
    </submittedName>
</protein>
<comment type="caution">
    <text evidence="2">The sequence shown here is derived from an EMBL/GenBank/DDBJ whole genome shotgun (WGS) entry which is preliminary data.</text>
</comment>
<gene>
    <name evidence="2" type="ORF">ACFPWV_28270</name>
</gene>
<keyword evidence="2" id="KW-0540">Nuclease</keyword>
<organism evidence="2 3">
    <name type="scientific">Streptomyces atrovirens</name>
    <dbReference type="NCBI Taxonomy" id="285556"/>
    <lineage>
        <taxon>Bacteria</taxon>
        <taxon>Bacillati</taxon>
        <taxon>Actinomycetota</taxon>
        <taxon>Actinomycetes</taxon>
        <taxon>Kitasatosporales</taxon>
        <taxon>Streptomycetaceae</taxon>
        <taxon>Streptomyces</taxon>
    </lineage>
</organism>
<dbReference type="EC" id="3.1.21.-" evidence="2"/>
<dbReference type="Proteomes" id="UP001596035">
    <property type="component" value="Unassembled WGS sequence"/>
</dbReference>
<evidence type="ECO:0000313" key="2">
    <source>
        <dbReference type="EMBL" id="MFC5243762.1"/>
    </source>
</evidence>
<dbReference type="InterPro" id="IPR011335">
    <property type="entry name" value="Restrct_endonuc-II-like"/>
</dbReference>
<name>A0ABW0E0D1_9ACTN</name>
<dbReference type="EMBL" id="JBHSKN010000027">
    <property type="protein sequence ID" value="MFC5243762.1"/>
    <property type="molecule type" value="Genomic_DNA"/>
</dbReference>
<accession>A0ABW0E0D1</accession>
<keyword evidence="2" id="KW-0255">Endonuclease</keyword>
<dbReference type="GO" id="GO:0016787">
    <property type="term" value="F:hydrolase activity"/>
    <property type="evidence" value="ECO:0007669"/>
    <property type="project" value="UniProtKB-KW"/>
</dbReference>
<dbReference type="InterPro" id="IPR007560">
    <property type="entry name" value="Restrct_endonuc_IV_Mrr"/>
</dbReference>
<evidence type="ECO:0000313" key="3">
    <source>
        <dbReference type="Proteomes" id="UP001596035"/>
    </source>
</evidence>